<keyword evidence="3" id="KW-1185">Reference proteome</keyword>
<evidence type="ECO:0000256" key="1">
    <source>
        <dbReference type="SAM" id="MobiDB-lite"/>
    </source>
</evidence>
<dbReference type="AlphaFoldDB" id="A0ABC8RY08"/>
<protein>
    <submittedName>
        <fullName evidence="2">Uncharacterized protein</fullName>
    </submittedName>
</protein>
<organism evidence="2 3">
    <name type="scientific">Ilex paraguariensis</name>
    <name type="common">yerba mate</name>
    <dbReference type="NCBI Taxonomy" id="185542"/>
    <lineage>
        <taxon>Eukaryota</taxon>
        <taxon>Viridiplantae</taxon>
        <taxon>Streptophyta</taxon>
        <taxon>Embryophyta</taxon>
        <taxon>Tracheophyta</taxon>
        <taxon>Spermatophyta</taxon>
        <taxon>Magnoliopsida</taxon>
        <taxon>eudicotyledons</taxon>
        <taxon>Gunneridae</taxon>
        <taxon>Pentapetalae</taxon>
        <taxon>asterids</taxon>
        <taxon>campanulids</taxon>
        <taxon>Aquifoliales</taxon>
        <taxon>Aquifoliaceae</taxon>
        <taxon>Ilex</taxon>
    </lineage>
</organism>
<dbReference type="Proteomes" id="UP001642360">
    <property type="component" value="Unassembled WGS sequence"/>
</dbReference>
<feature type="region of interest" description="Disordered" evidence="1">
    <location>
        <begin position="97"/>
        <end position="119"/>
    </location>
</feature>
<reference evidence="2 3" key="1">
    <citation type="submission" date="2024-02" db="EMBL/GenBank/DDBJ databases">
        <authorList>
            <person name="Vignale AGUSTIN F."/>
            <person name="Sosa J E."/>
            <person name="Modenutti C."/>
        </authorList>
    </citation>
    <scope>NUCLEOTIDE SEQUENCE [LARGE SCALE GENOMIC DNA]</scope>
</reference>
<name>A0ABC8RY08_9AQUA</name>
<gene>
    <name evidence="2" type="ORF">ILEXP_LOCUS16902</name>
</gene>
<dbReference type="EMBL" id="CAUOFW020001814">
    <property type="protein sequence ID" value="CAK9148916.1"/>
    <property type="molecule type" value="Genomic_DNA"/>
</dbReference>
<comment type="caution">
    <text evidence="2">The sequence shown here is derived from an EMBL/GenBank/DDBJ whole genome shotgun (WGS) entry which is preliminary data.</text>
</comment>
<accession>A0ABC8RY08</accession>
<evidence type="ECO:0000313" key="3">
    <source>
        <dbReference type="Proteomes" id="UP001642360"/>
    </source>
</evidence>
<proteinExistence type="predicted"/>
<evidence type="ECO:0000313" key="2">
    <source>
        <dbReference type="EMBL" id="CAK9148916.1"/>
    </source>
</evidence>
<sequence>MGIGGGGGGRWPSSEPFVAVKLNFIFSCNSKAFPQQNWDYMDCCGAYNNSGSRVRGTIPSMEHVSAGVDCRSPDPELGPSRNKSYPEAVQMILANNSTIKGGGDEPQTPRPDTEPAAHARACATWFADRRAKVNLQLPKSVDRILQSSIMRPK</sequence>